<reference evidence="1 2" key="1">
    <citation type="journal article" date="2021" name="Int. J. Syst. Evol. Microbiol.">
        <title>Reticulibacter mediterranei gen. nov., sp. nov., within the new family Reticulibacteraceae fam. nov., and Ktedonospora formicarum gen. nov., sp. nov., Ktedonobacter robiniae sp. nov., Dictyobacter formicarum sp. nov. and Dictyobacter arantiisoli sp. nov., belonging to the class Ktedonobacteria.</title>
        <authorList>
            <person name="Yabe S."/>
            <person name="Zheng Y."/>
            <person name="Wang C.M."/>
            <person name="Sakai Y."/>
            <person name="Abe K."/>
            <person name="Yokota A."/>
            <person name="Donadio S."/>
            <person name="Cavaletti L."/>
            <person name="Monciardini P."/>
        </authorList>
    </citation>
    <scope>NUCLEOTIDE SEQUENCE [LARGE SCALE GENOMIC DNA]</scope>
    <source>
        <strain evidence="1 2">SOSP1-30</strain>
    </source>
</reference>
<proteinExistence type="predicted"/>
<sequence length="46" mass="5640">MLWLLIHIYYLIGFEDRILVLMQWAWAYITFRRGVRLITQVEPLTS</sequence>
<dbReference type="RefSeq" id="WP_201375123.1">
    <property type="nucleotide sequence ID" value="NZ_BNJG01000003.1"/>
</dbReference>
<organism evidence="1 2">
    <name type="scientific">Ktedonobacter robiniae</name>
    <dbReference type="NCBI Taxonomy" id="2778365"/>
    <lineage>
        <taxon>Bacteria</taxon>
        <taxon>Bacillati</taxon>
        <taxon>Chloroflexota</taxon>
        <taxon>Ktedonobacteria</taxon>
        <taxon>Ktedonobacterales</taxon>
        <taxon>Ktedonobacteraceae</taxon>
        <taxon>Ktedonobacter</taxon>
    </lineage>
</organism>
<accession>A0ABQ3V2M3</accession>
<name>A0ABQ3V2M3_9CHLR</name>
<dbReference type="EMBL" id="BNJG01000003">
    <property type="protein sequence ID" value="GHO58880.1"/>
    <property type="molecule type" value="Genomic_DNA"/>
</dbReference>
<evidence type="ECO:0000313" key="1">
    <source>
        <dbReference type="EMBL" id="GHO58880.1"/>
    </source>
</evidence>
<keyword evidence="2" id="KW-1185">Reference proteome</keyword>
<comment type="caution">
    <text evidence="1">The sequence shown here is derived from an EMBL/GenBank/DDBJ whole genome shotgun (WGS) entry which is preliminary data.</text>
</comment>
<protein>
    <submittedName>
        <fullName evidence="1">Uncharacterized protein</fullName>
    </submittedName>
</protein>
<gene>
    <name evidence="1" type="ORF">KSB_73550</name>
</gene>
<dbReference type="Proteomes" id="UP000654345">
    <property type="component" value="Unassembled WGS sequence"/>
</dbReference>
<evidence type="ECO:0000313" key="2">
    <source>
        <dbReference type="Proteomes" id="UP000654345"/>
    </source>
</evidence>